<evidence type="ECO:0000313" key="2">
    <source>
        <dbReference type="EMBL" id="QEC61126.1"/>
    </source>
</evidence>
<protein>
    <recommendedName>
        <fullName evidence="4">DUF3592 domain-containing protein</fullName>
    </recommendedName>
</protein>
<gene>
    <name evidence="2" type="ORF">FRZ54_00530</name>
</gene>
<name>A0A5B8URT6_9SPHI</name>
<keyword evidence="1" id="KW-0812">Transmembrane</keyword>
<dbReference type="RefSeq" id="WP_147029705.1">
    <property type="nucleotide sequence ID" value="NZ_CP042436.1"/>
</dbReference>
<sequence length="127" mass="14676">MDYKELLFICSGLIAFYFIRRLFTWRKRRLIKYGTPAIAKVTKVIETNVKTYSGTGIDEGLSYSKGYGGNTQLDIYLDIENAEPARQINITQSFPGRYPKIGDKLRVLIDPKDKYNFMISPDQHNIE</sequence>
<organism evidence="2 3">
    <name type="scientific">Mucilaginibacter ginsenosidivorans</name>
    <dbReference type="NCBI Taxonomy" id="398053"/>
    <lineage>
        <taxon>Bacteria</taxon>
        <taxon>Pseudomonadati</taxon>
        <taxon>Bacteroidota</taxon>
        <taxon>Sphingobacteriia</taxon>
        <taxon>Sphingobacteriales</taxon>
        <taxon>Sphingobacteriaceae</taxon>
        <taxon>Mucilaginibacter</taxon>
    </lineage>
</organism>
<evidence type="ECO:0000313" key="3">
    <source>
        <dbReference type="Proteomes" id="UP000321479"/>
    </source>
</evidence>
<dbReference type="Proteomes" id="UP000321479">
    <property type="component" value="Chromosome"/>
</dbReference>
<dbReference type="KEGG" id="mgin:FRZ54_00530"/>
<keyword evidence="1" id="KW-1133">Transmembrane helix</keyword>
<proteinExistence type="predicted"/>
<evidence type="ECO:0000256" key="1">
    <source>
        <dbReference type="SAM" id="Phobius"/>
    </source>
</evidence>
<dbReference type="EMBL" id="CP042436">
    <property type="protein sequence ID" value="QEC61126.1"/>
    <property type="molecule type" value="Genomic_DNA"/>
</dbReference>
<keyword evidence="3" id="KW-1185">Reference proteome</keyword>
<reference evidence="2 3" key="1">
    <citation type="journal article" date="2017" name="Curr. Microbiol.">
        <title>Mucilaginibacter ginsenosidivorans sp. nov., Isolated from Soil of Ginseng Field.</title>
        <authorList>
            <person name="Kim M.M."/>
            <person name="Siddiqi M.Z."/>
            <person name="Im W.T."/>
        </authorList>
    </citation>
    <scope>NUCLEOTIDE SEQUENCE [LARGE SCALE GENOMIC DNA]</scope>
    <source>
        <strain evidence="2 3">Gsoil 3017</strain>
    </source>
</reference>
<evidence type="ECO:0008006" key="4">
    <source>
        <dbReference type="Google" id="ProtNLM"/>
    </source>
</evidence>
<feature type="transmembrane region" description="Helical" evidence="1">
    <location>
        <begin position="6"/>
        <end position="23"/>
    </location>
</feature>
<keyword evidence="1" id="KW-0472">Membrane</keyword>
<dbReference type="AlphaFoldDB" id="A0A5B8URT6"/>
<accession>A0A5B8URT6</accession>